<dbReference type="Proteomes" id="UP000064893">
    <property type="component" value="Chromosome"/>
</dbReference>
<dbReference type="PANTHER" id="PTHR44013:SF1">
    <property type="entry name" value="ZINC-TYPE ALCOHOL DEHYDROGENASE-LIKE PROTEIN C16A3.02C"/>
    <property type="match status" value="1"/>
</dbReference>
<dbReference type="SUPFAM" id="SSF50129">
    <property type="entry name" value="GroES-like"/>
    <property type="match status" value="1"/>
</dbReference>
<dbReference type="AlphaFoldDB" id="A0A0S2I275"/>
<proteinExistence type="predicted"/>
<dbReference type="RefSeq" id="WP_057953776.1">
    <property type="nucleotide sequence ID" value="NZ_CP013118.1"/>
</dbReference>
<dbReference type="InterPro" id="IPR002364">
    <property type="entry name" value="Quin_OxRdtase/zeta-crystal_CS"/>
</dbReference>
<dbReference type="InterPro" id="IPR020843">
    <property type="entry name" value="ER"/>
</dbReference>
<dbReference type="GO" id="GO:0016491">
    <property type="term" value="F:oxidoreductase activity"/>
    <property type="evidence" value="ECO:0007669"/>
    <property type="project" value="InterPro"/>
</dbReference>
<accession>A0A0S2I275</accession>
<dbReference type="OrthoDB" id="9787435at2"/>
<sequence>MDNAIPEKGRFAVINEFGGPEVFSVIDAAIPAIKPDQILIEVHAVSINPIDWKQRKGNHRFLLGAPFPITLGYDVAGKVVACGEQTEKFTVGDEVLGVLDNKYGGAYGEYARGTEKCFVKRPDQISIAKAAALPMVTLTSLQALRDKAELKSGEVLLVNGASGGVGHVAVQIGKILGAHVIGVSSGKNEAFVRELGADEFIDYRKSNVINSEKKVDVFFDAAGIYGFPGVMNMLNAGGRYVNTLPRPKILWHKVLQLFTEGKKAKTLLMDHNPQDLLGIVNWVVNGRLEIKIDSSFEFSEIQEAHLYAEQGHSNGKNVIVLKKS</sequence>
<dbReference type="KEGG" id="blq:L21SP5_02778"/>
<gene>
    <name evidence="2" type="ORF">L21SP5_02778</name>
</gene>
<dbReference type="Gene3D" id="3.40.50.720">
    <property type="entry name" value="NAD(P)-binding Rossmann-like Domain"/>
    <property type="match status" value="1"/>
</dbReference>
<evidence type="ECO:0000313" key="2">
    <source>
        <dbReference type="EMBL" id="ALO16401.1"/>
    </source>
</evidence>
<name>A0A0S2I275_9BACT</name>
<dbReference type="Gene3D" id="3.90.180.10">
    <property type="entry name" value="Medium-chain alcohol dehydrogenases, catalytic domain"/>
    <property type="match status" value="1"/>
</dbReference>
<dbReference type="EMBL" id="CP013118">
    <property type="protein sequence ID" value="ALO16401.1"/>
    <property type="molecule type" value="Genomic_DNA"/>
</dbReference>
<dbReference type="SMART" id="SM00829">
    <property type="entry name" value="PKS_ER"/>
    <property type="match status" value="1"/>
</dbReference>
<dbReference type="Pfam" id="PF13602">
    <property type="entry name" value="ADH_zinc_N_2"/>
    <property type="match status" value="1"/>
</dbReference>
<dbReference type="SUPFAM" id="SSF51735">
    <property type="entry name" value="NAD(P)-binding Rossmann-fold domains"/>
    <property type="match status" value="1"/>
</dbReference>
<dbReference type="InterPro" id="IPR036291">
    <property type="entry name" value="NAD(P)-bd_dom_sf"/>
</dbReference>
<dbReference type="InterPro" id="IPR052733">
    <property type="entry name" value="Chloroplast_QOR"/>
</dbReference>
<dbReference type="PATRIC" id="fig|1307839.3.peg.2917"/>
<dbReference type="InterPro" id="IPR013154">
    <property type="entry name" value="ADH-like_N"/>
</dbReference>
<feature type="domain" description="Enoyl reductase (ER)" evidence="1">
    <location>
        <begin position="18"/>
        <end position="319"/>
    </location>
</feature>
<dbReference type="InterPro" id="IPR011032">
    <property type="entry name" value="GroES-like_sf"/>
</dbReference>
<evidence type="ECO:0000259" key="1">
    <source>
        <dbReference type="SMART" id="SM00829"/>
    </source>
</evidence>
<evidence type="ECO:0000313" key="3">
    <source>
        <dbReference type="Proteomes" id="UP000064893"/>
    </source>
</evidence>
<reference evidence="2 3" key="1">
    <citation type="submission" date="2015-11" db="EMBL/GenBank/DDBJ databases">
        <title>Description and complete genome sequence of a novel strain predominating in hypersaline microbial mats and representing a new family of the Bacteriodetes phylum.</title>
        <authorList>
            <person name="Spring S."/>
            <person name="Bunk B."/>
            <person name="Sproer C."/>
            <person name="Klenk H.-P."/>
        </authorList>
    </citation>
    <scope>NUCLEOTIDE SEQUENCE [LARGE SCALE GENOMIC DNA]</scope>
    <source>
        <strain evidence="2 3">L21-Spi-D4</strain>
    </source>
</reference>
<dbReference type="STRING" id="1307839.L21SP5_02778"/>
<keyword evidence="3" id="KW-1185">Reference proteome</keyword>
<dbReference type="Pfam" id="PF08240">
    <property type="entry name" value="ADH_N"/>
    <property type="match status" value="1"/>
</dbReference>
<dbReference type="PROSITE" id="PS01162">
    <property type="entry name" value="QOR_ZETA_CRYSTAL"/>
    <property type="match status" value="1"/>
</dbReference>
<dbReference type="GO" id="GO:0008270">
    <property type="term" value="F:zinc ion binding"/>
    <property type="evidence" value="ECO:0007669"/>
    <property type="project" value="InterPro"/>
</dbReference>
<dbReference type="CDD" id="cd08267">
    <property type="entry name" value="MDR1"/>
    <property type="match status" value="1"/>
</dbReference>
<protein>
    <submittedName>
        <fullName evidence="2">Zinc-type alcohol dehydrogenase-like protein</fullName>
    </submittedName>
</protein>
<organism evidence="2 3">
    <name type="scientific">Salinivirga cyanobacteriivorans</name>
    <dbReference type="NCBI Taxonomy" id="1307839"/>
    <lineage>
        <taxon>Bacteria</taxon>
        <taxon>Pseudomonadati</taxon>
        <taxon>Bacteroidota</taxon>
        <taxon>Bacteroidia</taxon>
        <taxon>Bacteroidales</taxon>
        <taxon>Salinivirgaceae</taxon>
        <taxon>Salinivirga</taxon>
    </lineage>
</organism>
<dbReference type="PANTHER" id="PTHR44013">
    <property type="entry name" value="ZINC-TYPE ALCOHOL DEHYDROGENASE-LIKE PROTEIN C16A3.02C"/>
    <property type="match status" value="1"/>
</dbReference>